<dbReference type="InterPro" id="IPR003131">
    <property type="entry name" value="T1-type_BTB"/>
</dbReference>
<keyword evidence="3" id="KW-0633">Potassium transport</keyword>
<accession>A0ABM1L617</accession>
<dbReference type="Pfam" id="PF00520">
    <property type="entry name" value="Ion_trans"/>
    <property type="match status" value="1"/>
</dbReference>
<keyword evidence="5" id="KW-0631">Potassium channel</keyword>
<evidence type="ECO:0000256" key="4">
    <source>
        <dbReference type="ARBA" id="ARBA00022692"/>
    </source>
</evidence>
<dbReference type="InterPro" id="IPR011333">
    <property type="entry name" value="SKP1/BTB/POZ_sf"/>
</dbReference>
<name>A0ABM1L617_GEKJA</name>
<evidence type="ECO:0000256" key="6">
    <source>
        <dbReference type="ARBA" id="ARBA00022882"/>
    </source>
</evidence>
<evidence type="ECO:0000256" key="1">
    <source>
        <dbReference type="ARBA" id="ARBA00004141"/>
    </source>
</evidence>
<evidence type="ECO:0000256" key="8">
    <source>
        <dbReference type="ARBA" id="ARBA00022989"/>
    </source>
</evidence>
<keyword evidence="11" id="KW-0407">Ion channel</keyword>
<keyword evidence="10 14" id="KW-0472">Membrane</keyword>
<evidence type="ECO:0000256" key="3">
    <source>
        <dbReference type="ARBA" id="ARBA00022538"/>
    </source>
</evidence>
<keyword evidence="12" id="KW-0175">Coiled coil</keyword>
<evidence type="ECO:0000256" key="10">
    <source>
        <dbReference type="ARBA" id="ARBA00023136"/>
    </source>
</evidence>
<evidence type="ECO:0000313" key="17">
    <source>
        <dbReference type="Proteomes" id="UP000694871"/>
    </source>
</evidence>
<keyword evidence="4 14" id="KW-0812">Transmembrane</keyword>
<feature type="compositionally biased region" description="Acidic residues" evidence="13">
    <location>
        <begin position="66"/>
        <end position="76"/>
    </location>
</feature>
<feature type="transmembrane region" description="Helical" evidence="14">
    <location>
        <begin position="297"/>
        <end position="314"/>
    </location>
</feature>
<feature type="domain" description="Ion transport" evidence="15">
    <location>
        <begin position="259"/>
        <end position="501"/>
    </location>
</feature>
<proteinExistence type="predicted"/>
<evidence type="ECO:0000256" key="5">
    <source>
        <dbReference type="ARBA" id="ARBA00022826"/>
    </source>
</evidence>
<feature type="transmembrane region" description="Helical" evidence="14">
    <location>
        <begin position="412"/>
        <end position="433"/>
    </location>
</feature>
<dbReference type="GeneID" id="107122781"/>
<feature type="transmembrane region" description="Helical" evidence="14">
    <location>
        <begin position="473"/>
        <end position="494"/>
    </location>
</feature>
<dbReference type="Gene3D" id="1.20.120.350">
    <property type="entry name" value="Voltage-gated potassium channels. Chain C"/>
    <property type="match status" value="1"/>
</dbReference>
<dbReference type="PRINTS" id="PR00169">
    <property type="entry name" value="KCHANNEL"/>
</dbReference>
<dbReference type="InterPro" id="IPR003971">
    <property type="entry name" value="K_chnl_volt-dep_Kv5/Kv9"/>
</dbReference>
<dbReference type="PRINTS" id="PR01491">
    <property type="entry name" value="KVCHANNEL"/>
</dbReference>
<dbReference type="PANTHER" id="PTHR11537">
    <property type="entry name" value="VOLTAGE-GATED POTASSIUM CHANNEL"/>
    <property type="match status" value="1"/>
</dbReference>
<dbReference type="SUPFAM" id="SSF54695">
    <property type="entry name" value="POZ domain"/>
    <property type="match status" value="1"/>
</dbReference>
<dbReference type="InterPro" id="IPR003968">
    <property type="entry name" value="K_chnl_volt-dep_Kv"/>
</dbReference>
<evidence type="ECO:0000256" key="13">
    <source>
        <dbReference type="SAM" id="MobiDB-lite"/>
    </source>
</evidence>
<gene>
    <name evidence="18" type="primary">KCNV2</name>
</gene>
<sequence>MWGFKQRRQTQTSNVKAAACGATLESTEERKETWYIDAATQGFGITKWGSQVQLSQETEKNSLEKEEYEEEEEEEERLPMLFPFTPRAAASSSVLNINVGGHSYRLTYQAVAIYPTTRLGLLATSTDRSCQLGLCDDYAAQGDEYFFDRDPAVFQLVYNFYASGVLLVRDELCPFSFLEELSYWGVRLKYTPRCCRICFEERCDELNEQLKVQQELQAQAAAQESEQLFRHMRYAEHRWRLWNLMEKPFSSTTAKAMGVASSFFVLISVVALALNTVEEMQHKDQGTGEIHPMLEHVETFCIAFFTLEYVLRLISTPDLRRFARSTLNAVDLIAILPLYLQLVLEHFVDEDQPRGQGSQHEHDIEKVGRVGKVGQVLRIMRLMRIFRILKLARHSTGLRAFGFTLRQCYQQVGCLLLFIALGIFAFSAMVYTVEHDVSSTNFTSIPHAWWWAAVSISTVGYGDMCPETHLGRLFAFFCIAFGIILNGMPISVLYNKFSDYYIKLKAYEYTAIRKDRGKVDFAQRAMKKMLECCGNRPTQLPRHRTCLKNRSGESKVSPV</sequence>
<evidence type="ECO:0000259" key="15">
    <source>
        <dbReference type="Pfam" id="PF00520"/>
    </source>
</evidence>
<keyword evidence="17" id="KW-1185">Reference proteome</keyword>
<dbReference type="InterPro" id="IPR028325">
    <property type="entry name" value="VG_K_chnl"/>
</dbReference>
<dbReference type="Proteomes" id="UP000694871">
    <property type="component" value="Unplaced"/>
</dbReference>
<dbReference type="Gene3D" id="1.10.287.70">
    <property type="match status" value="1"/>
</dbReference>
<feature type="coiled-coil region" evidence="12">
    <location>
        <begin position="196"/>
        <end position="226"/>
    </location>
</feature>
<evidence type="ECO:0000259" key="16">
    <source>
        <dbReference type="Pfam" id="PF02214"/>
    </source>
</evidence>
<feature type="transmembrane region" description="Helical" evidence="14">
    <location>
        <begin position="256"/>
        <end position="277"/>
    </location>
</feature>
<evidence type="ECO:0000256" key="11">
    <source>
        <dbReference type="ARBA" id="ARBA00023303"/>
    </source>
</evidence>
<dbReference type="Pfam" id="PF02214">
    <property type="entry name" value="BTB_2"/>
    <property type="match status" value="1"/>
</dbReference>
<dbReference type="Gene3D" id="3.30.710.10">
    <property type="entry name" value="Potassium Channel Kv1.1, Chain A"/>
    <property type="match status" value="1"/>
</dbReference>
<feature type="region of interest" description="Disordered" evidence="13">
    <location>
        <begin position="56"/>
        <end position="77"/>
    </location>
</feature>
<keyword evidence="9" id="KW-0406">Ion transport</keyword>
<dbReference type="InterPro" id="IPR027359">
    <property type="entry name" value="Volt_channel_dom_sf"/>
</dbReference>
<feature type="domain" description="Potassium channel tetramerisation-type BTB" evidence="16">
    <location>
        <begin position="95"/>
        <end position="189"/>
    </location>
</feature>
<dbReference type="SUPFAM" id="SSF81324">
    <property type="entry name" value="Voltage-gated potassium channels"/>
    <property type="match status" value="1"/>
</dbReference>
<evidence type="ECO:0000256" key="7">
    <source>
        <dbReference type="ARBA" id="ARBA00022958"/>
    </source>
</evidence>
<dbReference type="InterPro" id="IPR005821">
    <property type="entry name" value="Ion_trans_dom"/>
</dbReference>
<keyword evidence="7" id="KW-0630">Potassium</keyword>
<protein>
    <submittedName>
        <fullName evidence="18">Potassium voltage-gated channel subfamily V member 2</fullName>
    </submittedName>
</protein>
<evidence type="ECO:0000313" key="18">
    <source>
        <dbReference type="RefSeq" id="XP_015281404.1"/>
    </source>
</evidence>
<dbReference type="RefSeq" id="XP_015281404.1">
    <property type="nucleotide sequence ID" value="XM_015425918.1"/>
</dbReference>
<evidence type="ECO:0000256" key="12">
    <source>
        <dbReference type="SAM" id="Coils"/>
    </source>
</evidence>
<comment type="subcellular location">
    <subcellularLocation>
        <location evidence="1">Membrane</location>
        <topology evidence="1">Multi-pass membrane protein</topology>
    </subcellularLocation>
</comment>
<evidence type="ECO:0000256" key="14">
    <source>
        <dbReference type="SAM" id="Phobius"/>
    </source>
</evidence>
<dbReference type="PRINTS" id="PR01494">
    <property type="entry name" value="KV9CHANNEL"/>
</dbReference>
<keyword evidence="6" id="KW-0851">Voltage-gated channel</keyword>
<organism evidence="17 18">
    <name type="scientific">Gekko japonicus</name>
    <name type="common">Schlegel's Japanese gecko</name>
    <dbReference type="NCBI Taxonomy" id="146911"/>
    <lineage>
        <taxon>Eukaryota</taxon>
        <taxon>Metazoa</taxon>
        <taxon>Chordata</taxon>
        <taxon>Craniata</taxon>
        <taxon>Vertebrata</taxon>
        <taxon>Euteleostomi</taxon>
        <taxon>Lepidosauria</taxon>
        <taxon>Squamata</taxon>
        <taxon>Bifurcata</taxon>
        <taxon>Gekkota</taxon>
        <taxon>Gekkonidae</taxon>
        <taxon>Gekkoninae</taxon>
        <taxon>Gekko</taxon>
    </lineage>
</organism>
<evidence type="ECO:0000256" key="9">
    <source>
        <dbReference type="ARBA" id="ARBA00023065"/>
    </source>
</evidence>
<keyword evidence="2" id="KW-0813">Transport</keyword>
<keyword evidence="8 14" id="KW-1133">Transmembrane helix</keyword>
<dbReference type="PANTHER" id="PTHR11537:SF40">
    <property type="entry name" value="POTASSIUM VOLTAGE-GATED CHANNEL SUBFAMILY V MEMBER 2"/>
    <property type="match status" value="1"/>
</dbReference>
<reference evidence="18" key="1">
    <citation type="submission" date="2025-08" db="UniProtKB">
        <authorList>
            <consortium name="RefSeq"/>
        </authorList>
    </citation>
    <scope>IDENTIFICATION</scope>
</reference>
<evidence type="ECO:0000256" key="2">
    <source>
        <dbReference type="ARBA" id="ARBA00022448"/>
    </source>
</evidence>